<keyword evidence="2" id="KW-0808">Transferase</keyword>
<dbReference type="Proteomes" id="UP000256977">
    <property type="component" value="Unassembled WGS sequence"/>
</dbReference>
<dbReference type="PROSITE" id="PS51186">
    <property type="entry name" value="GNAT"/>
    <property type="match status" value="1"/>
</dbReference>
<organism evidence="2 3">
    <name type="scientific">Cohnella phaseoli</name>
    <dbReference type="NCBI Taxonomy" id="456490"/>
    <lineage>
        <taxon>Bacteria</taxon>
        <taxon>Bacillati</taxon>
        <taxon>Bacillota</taxon>
        <taxon>Bacilli</taxon>
        <taxon>Bacillales</taxon>
        <taxon>Paenibacillaceae</taxon>
        <taxon>Cohnella</taxon>
    </lineage>
</organism>
<name>A0A3D9KJ50_9BACL</name>
<reference evidence="2 3" key="1">
    <citation type="submission" date="2018-07" db="EMBL/GenBank/DDBJ databases">
        <title>Genomic Encyclopedia of Type Strains, Phase III (KMG-III): the genomes of soil and plant-associated and newly described type strains.</title>
        <authorList>
            <person name="Whitman W."/>
        </authorList>
    </citation>
    <scope>NUCLEOTIDE SEQUENCE [LARGE SCALE GENOMIC DNA]</scope>
    <source>
        <strain evidence="2 3">CECT 7287</strain>
    </source>
</reference>
<protein>
    <submittedName>
        <fullName evidence="2">Aminoglycoside 6'-N-acetyltransferase</fullName>
    </submittedName>
</protein>
<accession>A0A3D9KJ50</accession>
<dbReference type="InterPro" id="IPR016181">
    <property type="entry name" value="Acyl_CoA_acyltransferase"/>
</dbReference>
<dbReference type="Pfam" id="PF13523">
    <property type="entry name" value="Acetyltransf_8"/>
    <property type="match status" value="1"/>
</dbReference>
<dbReference type="PANTHER" id="PTHR43415">
    <property type="entry name" value="SPERMIDINE N(1)-ACETYLTRANSFERASE"/>
    <property type="match status" value="1"/>
</dbReference>
<dbReference type="Gene3D" id="3.40.630.30">
    <property type="match status" value="1"/>
</dbReference>
<dbReference type="AlphaFoldDB" id="A0A3D9KJ50"/>
<dbReference type="CDD" id="cd04301">
    <property type="entry name" value="NAT_SF"/>
    <property type="match status" value="1"/>
</dbReference>
<gene>
    <name evidence="2" type="ORF">DFP98_103373</name>
</gene>
<dbReference type="RefSeq" id="WP_116059629.1">
    <property type="nucleotide sequence ID" value="NZ_QRDZ01000003.1"/>
</dbReference>
<evidence type="ECO:0000259" key="1">
    <source>
        <dbReference type="PROSITE" id="PS51186"/>
    </source>
</evidence>
<feature type="domain" description="N-acetyltransferase" evidence="1">
    <location>
        <begin position="9"/>
        <end position="176"/>
    </location>
</feature>
<evidence type="ECO:0000313" key="3">
    <source>
        <dbReference type="Proteomes" id="UP000256977"/>
    </source>
</evidence>
<sequence>MILVDKDEIRLRTLESEDSYLLVKWLSNPAVLEFYEGRDRPHDLELVNKHFYEDRENITQCIIEYKAQAIGYLQFYEIDDEELEAYELKEFTGVVYGMDQFIGEPDYWNRGIGTKVIQETVNYLAEHRKASKIVMDPQTWNTRALRVYEKLGFTKKKLLEKQEWHEGEYRDCWLIEYEVKS</sequence>
<dbReference type="GO" id="GO:0016747">
    <property type="term" value="F:acyltransferase activity, transferring groups other than amino-acyl groups"/>
    <property type="evidence" value="ECO:0007669"/>
    <property type="project" value="InterPro"/>
</dbReference>
<evidence type="ECO:0000313" key="2">
    <source>
        <dbReference type="EMBL" id="RED86518.1"/>
    </source>
</evidence>
<dbReference type="PANTHER" id="PTHR43415:SF3">
    <property type="entry name" value="GNAT-FAMILY ACETYLTRANSFERASE"/>
    <property type="match status" value="1"/>
</dbReference>
<dbReference type="OrthoDB" id="9795206at2"/>
<comment type="caution">
    <text evidence="2">The sequence shown here is derived from an EMBL/GenBank/DDBJ whole genome shotgun (WGS) entry which is preliminary data.</text>
</comment>
<dbReference type="InterPro" id="IPR000182">
    <property type="entry name" value="GNAT_dom"/>
</dbReference>
<proteinExistence type="predicted"/>
<keyword evidence="3" id="KW-1185">Reference proteome</keyword>
<dbReference type="EMBL" id="QRDZ01000003">
    <property type="protein sequence ID" value="RED86518.1"/>
    <property type="molecule type" value="Genomic_DNA"/>
</dbReference>
<dbReference type="SUPFAM" id="SSF55729">
    <property type="entry name" value="Acyl-CoA N-acyltransferases (Nat)"/>
    <property type="match status" value="1"/>
</dbReference>